<dbReference type="OrthoDB" id="449487at2759"/>
<evidence type="ECO:0000313" key="2">
    <source>
        <dbReference type="Proteomes" id="UP000479000"/>
    </source>
</evidence>
<sequence>METIRNNYKDKENVINTVKTGGWNSLGRPANGLNEREKKAVHERLMRLKVELDAKRLAIKTIKMALDNIDVSDYIGGGAVSLHGVELMYDPKSPQFGAGTREDSALYIEWAADGSGLCKNDRISYLEEQVAELLERARENHSQSKAQVFQKGSQVALVAGIPGLDRSDKKLQSSRSKLQDEVRSAKSVDLLVEKTKKKKDQWLGRSTNSLDVDSHFYLRSRHHRHHHHD</sequence>
<keyword evidence="2" id="KW-1185">Reference proteome</keyword>
<dbReference type="Proteomes" id="UP000479000">
    <property type="component" value="Unassembled WGS sequence"/>
</dbReference>
<accession>A0A6H5HLE6</accession>
<gene>
    <name evidence="1" type="ORF">NTEN_LOCUS22309</name>
</gene>
<reference evidence="1 2" key="1">
    <citation type="submission" date="2020-02" db="EMBL/GenBank/DDBJ databases">
        <authorList>
            <person name="Ferguson B K."/>
        </authorList>
    </citation>
    <scope>NUCLEOTIDE SEQUENCE [LARGE SCALE GENOMIC DNA]</scope>
</reference>
<name>A0A6H5HLE6_9HEMI</name>
<proteinExistence type="predicted"/>
<dbReference type="EMBL" id="CADCXU010032813">
    <property type="protein sequence ID" value="CAB0018420.1"/>
    <property type="molecule type" value="Genomic_DNA"/>
</dbReference>
<protein>
    <submittedName>
        <fullName evidence="1">Uncharacterized protein</fullName>
    </submittedName>
</protein>
<organism evidence="1 2">
    <name type="scientific">Nesidiocoris tenuis</name>
    <dbReference type="NCBI Taxonomy" id="355587"/>
    <lineage>
        <taxon>Eukaryota</taxon>
        <taxon>Metazoa</taxon>
        <taxon>Ecdysozoa</taxon>
        <taxon>Arthropoda</taxon>
        <taxon>Hexapoda</taxon>
        <taxon>Insecta</taxon>
        <taxon>Pterygota</taxon>
        <taxon>Neoptera</taxon>
        <taxon>Paraneoptera</taxon>
        <taxon>Hemiptera</taxon>
        <taxon>Heteroptera</taxon>
        <taxon>Panheteroptera</taxon>
        <taxon>Cimicomorpha</taxon>
        <taxon>Miridae</taxon>
        <taxon>Dicyphina</taxon>
        <taxon>Nesidiocoris</taxon>
    </lineage>
</organism>
<evidence type="ECO:0000313" key="1">
    <source>
        <dbReference type="EMBL" id="CAB0018420.1"/>
    </source>
</evidence>
<feature type="non-terminal residue" evidence="1">
    <location>
        <position position="229"/>
    </location>
</feature>
<dbReference type="AlphaFoldDB" id="A0A6H5HLE6"/>